<proteinExistence type="predicted"/>
<dbReference type="InterPro" id="IPR019734">
    <property type="entry name" value="TPR_rpt"/>
</dbReference>
<evidence type="ECO:0000256" key="1">
    <source>
        <dbReference type="PROSITE-ProRule" id="PRU00339"/>
    </source>
</evidence>
<feature type="repeat" description="TPR" evidence="1">
    <location>
        <begin position="20"/>
        <end position="53"/>
    </location>
</feature>
<keyword evidence="1" id="KW-0802">TPR repeat</keyword>
<accession>A0A0U1P254</accession>
<sequence>MKKRERAKKIGNVIFIPGLEQRLKDKGLESLQMKKYNEAIILLEEAKELNPEDGEILIGLVLAYFEASSFKKAKTLTNEMLLKGIGDYFQIVDLHLSILIQLHEYEEIVTTLEVLLEEKEFPPDKHSHFLTLLQFSKRMAENNKPDEDLPHSTLNLLSLHNLNEQMAVISNLADRNIRPYIPEIQDYLCSDEGHPFLKTILLTLLKDQEFDKEVKVRKFNLELKVVPAQLPEIQLQPKMKEIEKRLADILENNNPVLFDNIIGLVERIFFISFPFELQPESVNAWAAAFHLLGQDYFGIEPEIDEISNDYQVSREKIELAMTKIREVEEISIPNI</sequence>
<dbReference type="EMBL" id="CVRB01000004">
    <property type="protein sequence ID" value="CRK84330.1"/>
    <property type="molecule type" value="Genomic_DNA"/>
</dbReference>
<dbReference type="Gene3D" id="1.25.40.10">
    <property type="entry name" value="Tetratricopeptide repeat domain"/>
    <property type="match status" value="1"/>
</dbReference>
<dbReference type="SUPFAM" id="SSF116965">
    <property type="entry name" value="Hypothetical protein MPN330"/>
    <property type="match status" value="1"/>
</dbReference>
<evidence type="ECO:0000313" key="2">
    <source>
        <dbReference type="EMBL" id="CRK84330.1"/>
    </source>
</evidence>
<reference evidence="3" key="1">
    <citation type="submission" date="2015-05" db="EMBL/GenBank/DDBJ databases">
        <authorList>
            <person name="Urmite Genomes"/>
        </authorList>
    </citation>
    <scope>NUCLEOTIDE SEQUENCE [LARGE SCALE GENOMIC DNA]</scope>
    <source>
        <strain evidence="3">LF1</strain>
    </source>
</reference>
<organism evidence="2 3">
    <name type="scientific">Neobacillus massiliamazoniensis</name>
    <dbReference type="NCBI Taxonomy" id="1499688"/>
    <lineage>
        <taxon>Bacteria</taxon>
        <taxon>Bacillati</taxon>
        <taxon>Bacillota</taxon>
        <taxon>Bacilli</taxon>
        <taxon>Bacillales</taxon>
        <taxon>Bacillaceae</taxon>
        <taxon>Neobacillus</taxon>
    </lineage>
</organism>
<dbReference type="SUPFAM" id="SSF48452">
    <property type="entry name" value="TPR-like"/>
    <property type="match status" value="1"/>
</dbReference>
<dbReference type="OrthoDB" id="2364593at2"/>
<dbReference type="RefSeq" id="WP_090637902.1">
    <property type="nucleotide sequence ID" value="NZ_CVRB01000004.1"/>
</dbReference>
<gene>
    <name evidence="2" type="primary">ysoA</name>
    <name evidence="2" type="ORF">BN000_04337</name>
</gene>
<protein>
    <submittedName>
        <fullName evidence="2">TPR-like protein</fullName>
    </submittedName>
</protein>
<dbReference type="Proteomes" id="UP000199087">
    <property type="component" value="Unassembled WGS sequence"/>
</dbReference>
<dbReference type="InterPro" id="IPR011990">
    <property type="entry name" value="TPR-like_helical_dom_sf"/>
</dbReference>
<dbReference type="PROSITE" id="PS50005">
    <property type="entry name" value="TPR"/>
    <property type="match status" value="1"/>
</dbReference>
<dbReference type="STRING" id="1499688.BN000_04337"/>
<dbReference type="AlphaFoldDB" id="A0A0U1P254"/>
<evidence type="ECO:0000313" key="3">
    <source>
        <dbReference type="Proteomes" id="UP000199087"/>
    </source>
</evidence>
<keyword evidence="3" id="KW-1185">Reference proteome</keyword>
<name>A0A0U1P254_9BACI</name>